<evidence type="ECO:0000256" key="1">
    <source>
        <dbReference type="ARBA" id="ARBA00001974"/>
    </source>
</evidence>
<feature type="region of interest" description="Disordered" evidence="6">
    <location>
        <begin position="464"/>
        <end position="534"/>
    </location>
</feature>
<evidence type="ECO:0000256" key="6">
    <source>
        <dbReference type="SAM" id="MobiDB-lite"/>
    </source>
</evidence>
<accession>A0ABW6W8U7</accession>
<feature type="compositionally biased region" description="Low complexity" evidence="6">
    <location>
        <begin position="510"/>
        <end position="528"/>
    </location>
</feature>
<dbReference type="InterPro" id="IPR016167">
    <property type="entry name" value="FAD-bd_PCMH_sub1"/>
</dbReference>
<sequence>MRLGMDGLFLRGQEGYEEARADRVFNRRRPDRFPDAVLVAADAAGVAAGVKLARSRGWQVAVRAGGHSWAAWSLRDGGLLIDLQNLTTMAYEEESGIAVAGPAVRGGAELAPFLASRGRSFPGGHCPTVGIGGFLLQGGQGWNSRSVGWACESVAAVDVVTANGSLITADPHQNSDLYWAARGAGPGFPGIVTAFHLRTYAAYPFLWHDTWTFRLDDGETLLDWMHDLLPTLDRRVEPVIAATRVPYVPLDPGVEHPGGTVLLLHTTVMTSSADEAAALLSVFDDGPLAGRRLGHVRGETSLAEEGVAQEGQNPTGHRYAVDCAWTDAPAAALAPPLLRLWRELDTTHSFSIWYGWAPSRPLPDMAFSVEGNVYIATYAIYEDPADDEHYRDWVHSRTAALPGAGVYLGDTDFTRRQDRFLSDANVDRLARIRAKWDPDGLFASYLTADVAALNRPARAPGATAAADVAGDANRPGRTPGPADVAEGSTRPGRTPGAAAGVGRDVDVDVAEGSTRPARAQGAAAGVAEEPNRLG</sequence>
<evidence type="ECO:0000256" key="5">
    <source>
        <dbReference type="ARBA" id="ARBA00023002"/>
    </source>
</evidence>
<dbReference type="InterPro" id="IPR016169">
    <property type="entry name" value="FAD-bd_PCMH_sub2"/>
</dbReference>
<reference evidence="8 9" key="1">
    <citation type="submission" date="2024-10" db="EMBL/GenBank/DDBJ databases">
        <title>The Natural Products Discovery Center: Release of the First 8490 Sequenced Strains for Exploring Actinobacteria Biosynthetic Diversity.</title>
        <authorList>
            <person name="Kalkreuter E."/>
            <person name="Kautsar S.A."/>
            <person name="Yang D."/>
            <person name="Bader C.D."/>
            <person name="Teijaro C.N."/>
            <person name="Fluegel L."/>
            <person name="Davis C.M."/>
            <person name="Simpson J.R."/>
            <person name="Lauterbach L."/>
            <person name="Steele A.D."/>
            <person name="Gui C."/>
            <person name="Meng S."/>
            <person name="Li G."/>
            <person name="Viehrig K."/>
            <person name="Ye F."/>
            <person name="Su P."/>
            <person name="Kiefer A.F."/>
            <person name="Nichols A."/>
            <person name="Cepeda A.J."/>
            <person name="Yan W."/>
            <person name="Fan B."/>
            <person name="Jiang Y."/>
            <person name="Adhikari A."/>
            <person name="Zheng C.-J."/>
            <person name="Schuster L."/>
            <person name="Cowan T.M."/>
            <person name="Smanski M.J."/>
            <person name="Chevrette M.G."/>
            <person name="De Carvalho L.P.S."/>
            <person name="Shen B."/>
        </authorList>
    </citation>
    <scope>NUCLEOTIDE SEQUENCE [LARGE SCALE GENOMIC DNA]</scope>
    <source>
        <strain evidence="8 9">NPDC000087</strain>
    </source>
</reference>
<protein>
    <submittedName>
        <fullName evidence="8">FAD-binding oxidoreductase</fullName>
    </submittedName>
</protein>
<dbReference type="InterPro" id="IPR006094">
    <property type="entry name" value="Oxid_FAD_bind_N"/>
</dbReference>
<evidence type="ECO:0000256" key="4">
    <source>
        <dbReference type="ARBA" id="ARBA00022827"/>
    </source>
</evidence>
<organism evidence="8 9">
    <name type="scientific">Paractinoplanes globisporus</name>
    <dbReference type="NCBI Taxonomy" id="113565"/>
    <lineage>
        <taxon>Bacteria</taxon>
        <taxon>Bacillati</taxon>
        <taxon>Actinomycetota</taxon>
        <taxon>Actinomycetes</taxon>
        <taxon>Micromonosporales</taxon>
        <taxon>Micromonosporaceae</taxon>
        <taxon>Paractinoplanes</taxon>
    </lineage>
</organism>
<dbReference type="Gene3D" id="3.40.462.20">
    <property type="match status" value="1"/>
</dbReference>
<comment type="cofactor">
    <cofactor evidence="1">
        <name>FAD</name>
        <dbReference type="ChEBI" id="CHEBI:57692"/>
    </cofactor>
</comment>
<dbReference type="PROSITE" id="PS51387">
    <property type="entry name" value="FAD_PCMH"/>
    <property type="match status" value="1"/>
</dbReference>
<comment type="caution">
    <text evidence="8">The sequence shown here is derived from an EMBL/GenBank/DDBJ whole genome shotgun (WGS) entry which is preliminary data.</text>
</comment>
<dbReference type="PANTHER" id="PTHR42973:SF39">
    <property type="entry name" value="FAD-BINDING PCMH-TYPE DOMAIN-CONTAINING PROTEIN"/>
    <property type="match status" value="1"/>
</dbReference>
<keyword evidence="5" id="KW-0560">Oxidoreductase</keyword>
<proteinExistence type="inferred from homology"/>
<dbReference type="InterPro" id="IPR036318">
    <property type="entry name" value="FAD-bd_PCMH-like_sf"/>
</dbReference>
<gene>
    <name evidence="8" type="ORF">ACFY35_02920</name>
</gene>
<dbReference type="RefSeq" id="WP_211216569.1">
    <property type="nucleotide sequence ID" value="NZ_JBIAZU010000001.1"/>
</dbReference>
<evidence type="ECO:0000313" key="9">
    <source>
        <dbReference type="Proteomes" id="UP001602245"/>
    </source>
</evidence>
<evidence type="ECO:0000256" key="3">
    <source>
        <dbReference type="ARBA" id="ARBA00022630"/>
    </source>
</evidence>
<comment type="similarity">
    <text evidence="2">Belongs to the oxygen-dependent FAD-linked oxidoreductase family.</text>
</comment>
<dbReference type="EMBL" id="JBIAZU010000001">
    <property type="protein sequence ID" value="MFF5288362.1"/>
    <property type="molecule type" value="Genomic_DNA"/>
</dbReference>
<dbReference type="InterPro" id="IPR012951">
    <property type="entry name" value="BBE"/>
</dbReference>
<keyword evidence="4" id="KW-0274">FAD</keyword>
<dbReference type="InterPro" id="IPR050416">
    <property type="entry name" value="FAD-linked_Oxidoreductase"/>
</dbReference>
<dbReference type="Pfam" id="PF01565">
    <property type="entry name" value="FAD_binding_4"/>
    <property type="match status" value="1"/>
</dbReference>
<dbReference type="Gene3D" id="3.30.465.10">
    <property type="match status" value="1"/>
</dbReference>
<keyword evidence="3" id="KW-0285">Flavoprotein</keyword>
<dbReference type="PANTHER" id="PTHR42973">
    <property type="entry name" value="BINDING OXIDOREDUCTASE, PUTATIVE (AFU_ORTHOLOGUE AFUA_1G17690)-RELATED"/>
    <property type="match status" value="1"/>
</dbReference>
<dbReference type="Gene3D" id="3.30.43.10">
    <property type="entry name" value="Uridine Diphospho-n-acetylenolpyruvylglucosamine Reductase, domain 2"/>
    <property type="match status" value="1"/>
</dbReference>
<evidence type="ECO:0000256" key="2">
    <source>
        <dbReference type="ARBA" id="ARBA00005466"/>
    </source>
</evidence>
<feature type="domain" description="FAD-binding PCMH-type" evidence="7">
    <location>
        <begin position="30"/>
        <end position="202"/>
    </location>
</feature>
<dbReference type="InterPro" id="IPR016166">
    <property type="entry name" value="FAD-bd_PCMH"/>
</dbReference>
<dbReference type="Proteomes" id="UP001602245">
    <property type="component" value="Unassembled WGS sequence"/>
</dbReference>
<dbReference type="Pfam" id="PF08031">
    <property type="entry name" value="BBE"/>
    <property type="match status" value="1"/>
</dbReference>
<evidence type="ECO:0000313" key="8">
    <source>
        <dbReference type="EMBL" id="MFF5288362.1"/>
    </source>
</evidence>
<dbReference type="SUPFAM" id="SSF56176">
    <property type="entry name" value="FAD-binding/transporter-associated domain-like"/>
    <property type="match status" value="1"/>
</dbReference>
<name>A0ABW6W8U7_9ACTN</name>
<keyword evidence="9" id="KW-1185">Reference proteome</keyword>
<evidence type="ECO:0000259" key="7">
    <source>
        <dbReference type="PROSITE" id="PS51387"/>
    </source>
</evidence>